<dbReference type="GO" id="GO:0005634">
    <property type="term" value="C:nucleus"/>
    <property type="evidence" value="ECO:0007669"/>
    <property type="project" value="UniProtKB-SubCell"/>
</dbReference>
<evidence type="ECO:0000256" key="8">
    <source>
        <dbReference type="ARBA" id="ARBA00022691"/>
    </source>
</evidence>
<evidence type="ECO:0000256" key="13">
    <source>
        <dbReference type="ARBA" id="ARBA00022989"/>
    </source>
</evidence>
<dbReference type="SUPFAM" id="SSF53335">
    <property type="entry name" value="S-adenosyl-L-methionine-dependent methyltransferases"/>
    <property type="match status" value="1"/>
</dbReference>
<feature type="compositionally biased region" description="Low complexity" evidence="20">
    <location>
        <begin position="897"/>
        <end position="908"/>
    </location>
</feature>
<evidence type="ECO:0000256" key="14">
    <source>
        <dbReference type="ARBA" id="ARBA00023136"/>
    </source>
</evidence>
<evidence type="ECO:0000256" key="5">
    <source>
        <dbReference type="ARBA" id="ARBA00009038"/>
    </source>
</evidence>
<feature type="transmembrane region" description="Helical" evidence="21">
    <location>
        <begin position="1464"/>
        <end position="1485"/>
    </location>
</feature>
<keyword evidence="15 18" id="KW-0539">Nucleus</keyword>
<dbReference type="Proteomes" id="UP000663836">
    <property type="component" value="Unassembled WGS sequence"/>
</dbReference>
<comment type="caution">
    <text evidence="23">The sequence shown here is derived from an EMBL/GenBank/DDBJ whole genome shotgun (WGS) entry which is preliminary data.</text>
</comment>
<dbReference type="GO" id="GO:0032259">
    <property type="term" value="P:methylation"/>
    <property type="evidence" value="ECO:0007669"/>
    <property type="project" value="UniProtKB-KW"/>
</dbReference>
<feature type="compositionally biased region" description="Low complexity" evidence="20">
    <location>
        <begin position="409"/>
        <end position="424"/>
    </location>
</feature>
<feature type="coiled-coil region" evidence="19">
    <location>
        <begin position="550"/>
        <end position="584"/>
    </location>
</feature>
<dbReference type="EC" id="2.1.1.360" evidence="18"/>
<dbReference type="PANTHER" id="PTHR12640">
    <property type="entry name" value="RIBOPHORIN II"/>
    <property type="match status" value="1"/>
</dbReference>
<dbReference type="Gene3D" id="3.40.50.150">
    <property type="entry name" value="Vaccinia Virus protein VP39"/>
    <property type="match status" value="1"/>
</dbReference>
<evidence type="ECO:0000313" key="23">
    <source>
        <dbReference type="EMBL" id="CAF3671005.1"/>
    </source>
</evidence>
<evidence type="ECO:0000256" key="21">
    <source>
        <dbReference type="SAM" id="Phobius"/>
    </source>
</evidence>
<evidence type="ECO:0000256" key="1">
    <source>
        <dbReference type="ARBA" id="ARBA00002791"/>
    </source>
</evidence>
<keyword evidence="10" id="KW-0732">Signal</keyword>
<dbReference type="GO" id="GO:0140956">
    <property type="term" value="F:histone H3K79 trimethyltransferase activity"/>
    <property type="evidence" value="ECO:0007669"/>
    <property type="project" value="UniProtKB-EC"/>
</dbReference>
<dbReference type="FunFam" id="3.40.50.150:FF:000033">
    <property type="entry name" value="Histone-lysine N-methyltransferase, H3 lysine-79 specific"/>
    <property type="match status" value="1"/>
</dbReference>
<comment type="similarity">
    <text evidence="5">Belongs to the SWP1 family.</text>
</comment>
<evidence type="ECO:0000256" key="15">
    <source>
        <dbReference type="ARBA" id="ARBA00023242"/>
    </source>
</evidence>
<name>A0A818T117_9BILA</name>
<organism evidence="23 24">
    <name type="scientific">Rotaria sordida</name>
    <dbReference type="NCBI Taxonomy" id="392033"/>
    <lineage>
        <taxon>Eukaryota</taxon>
        <taxon>Metazoa</taxon>
        <taxon>Spiralia</taxon>
        <taxon>Gnathifera</taxon>
        <taxon>Rotifera</taxon>
        <taxon>Eurotatoria</taxon>
        <taxon>Bdelloidea</taxon>
        <taxon>Philodinida</taxon>
        <taxon>Philodinidae</taxon>
        <taxon>Rotaria</taxon>
    </lineage>
</organism>
<feature type="transmembrane region" description="Helical" evidence="21">
    <location>
        <begin position="1497"/>
        <end position="1520"/>
    </location>
</feature>
<dbReference type="PANTHER" id="PTHR12640:SF0">
    <property type="entry name" value="DOLICHYL-DIPHOSPHOOLIGOSACCHARIDE--PROTEIN GLYCOSYLTRANSFERASE SUBUNIT 2"/>
    <property type="match status" value="1"/>
</dbReference>
<dbReference type="InterPro" id="IPR055374">
    <property type="entry name" value="Ribophorin_II_3rd"/>
</dbReference>
<evidence type="ECO:0000256" key="20">
    <source>
        <dbReference type="SAM" id="MobiDB-lite"/>
    </source>
</evidence>
<evidence type="ECO:0000256" key="2">
    <source>
        <dbReference type="ARBA" id="ARBA00004123"/>
    </source>
</evidence>
<feature type="transmembrane region" description="Helical" evidence="21">
    <location>
        <begin position="1526"/>
        <end position="1545"/>
    </location>
</feature>
<evidence type="ECO:0000256" key="10">
    <source>
        <dbReference type="ARBA" id="ARBA00022729"/>
    </source>
</evidence>
<sequence length="1556" mass="177491">MTNNIVRELKLHSPAGVEPAVFTWPNIERQKTKKDSVFIGGDEIVRTIRLVFEDYPVIYQQNLGLDNCDIHSYSKMKELCDKFNKIIDTHVKLNRGTESFSARLQQRPTAKLFRHILAQVYSRAVTDPDKLRDYEPFSPSVYGETSPDLIDSILKIINLTEDQTFIDLGSGVGNVVLHIAALSNCKHVYGIEHEETPATYACAMADEFRFWMRWYGKRYSEFQLEHGDFLTHTKIDERIKEADVIFANNYVFGSTVNHELKVKFMNMKDGAKIVSSREFCSETFRLNDRTKNDLGAVMYVTKPEEFLGKVSWSDKCVQYYLHIIDHSKLAHYYEKMHQIHTKGSKINNSKQNDDEQSLSSSNNSSIPSSTILKKNQQIKTTIKIDENQPPSTHHHHLKDHSKRKRKIKSSISTSSTSNHSTIISARGRKIHIKHQSDNELDIDSDDSNDEIFNSKHHRSSYKDYQITLNELHTASEKFIHLNQNFQIKNQQFNYQNMTNLLNDNIHLNHFHDCLLERNDQQLLNTINLYLEQFRQRLITYFQYMKSDIYRQHLKKQLNNEIELNKTLKLKVNCLENNIKILLEDAINLLKLRTNELGIEQLERPVQLITYANDISNKHKELRSKVATLEKEIVEYNYENDKINCILNNILTTNGQQQITTTEQLLNDNIYSTLLVNMSKQTQQQQETKQQFNHIDYLNKSLTKTNQSSYLPISPNTSVDNDFDLNSKSNQNTSPLYNVIKSERKTDFIIQKRAKKISNPNSDSHTIVSPIKIIKITDKHNDLQQESLFQSSLLSSSSNISNNLLSTKQIEPVQVHSVVSKVEHQIKQDEILEQSNIQTLTNTSLSSSSSSKKSDDISQEMIIQSPRKKRDFYGKSSGTSILSSSYNRSSRHMNKIDSFSSSNKNRPSSTPACTEVLSTTILPDRPISIPPLRTPSYIQELLASSGNTVNLNGLKAQFQTAIKSFSDVASLHYTLGGVKELGVQLPDSHCNDIKKLVDKSNVESIYHATEAAKTLVNCKLPAEDYRSTLTSVLQSDESKTADIYYAVCSSVNLGLNIDESNIEKRLNTLAKTDDSILSQAYGLLTGAQLSQPIAKYYADTINDLVQQADEIDGRILQYEGGIGTTAFIVNSFYEVAEKAGVSIKTDPKQLIKFATYFSSKRHVATLRSAYYLTKVFKHLCDNKNPVPIVVSRISPSAISPQNPSVLVSITNLLGQPVGEMSVVAESAKRKEDGVVVISKQKLIPKASDFSVYELPFYDTKIPRGFYTIHLTLTARNEGKLIGLTDNIIDVKVTSEGTIENAELIVADRDHGAQSKTYKLTYPNAQSDKLELDYHQKLTVKFQIKDKQSDEFMPVQQAFLRFTNKQSKKEIIYLAEATDNGNSQYKVEVDLTTNANDFRYQSDKYELVLILGDSLLQNAYEWILNNNVHLTFHEDSLPDKDYKNLYLPRQEIIHQFREDEKRPPNIVAFVFSTLALLPLLILLILWLKLGFNLSGLPLGLSPLGFHISHGAAFALMFFYWKYLDMFQTIRYLALISIPLFLFGHRVLSTLAARREKKA</sequence>
<feature type="compositionally biased region" description="Low complexity" evidence="20">
    <location>
        <begin position="357"/>
        <end position="381"/>
    </location>
</feature>
<dbReference type="Pfam" id="PF23861">
    <property type="entry name" value="Ribophorin_II_2nd"/>
    <property type="match status" value="1"/>
</dbReference>
<comment type="catalytic activity">
    <reaction evidence="17 18">
        <text>L-lysyl(79)-[histone H3] + 3 S-adenosyl-L-methionine = N(6),N(6),N(6)-trimethyl-L-lysyl(79)-[histone H3] + 3 S-adenosyl-L-homocysteine + 3 H(+)</text>
        <dbReference type="Rhea" id="RHEA:60328"/>
        <dbReference type="Rhea" id="RHEA-COMP:15549"/>
        <dbReference type="Rhea" id="RHEA-COMP:15552"/>
        <dbReference type="ChEBI" id="CHEBI:15378"/>
        <dbReference type="ChEBI" id="CHEBI:29969"/>
        <dbReference type="ChEBI" id="CHEBI:57856"/>
        <dbReference type="ChEBI" id="CHEBI:59789"/>
        <dbReference type="ChEBI" id="CHEBI:61961"/>
        <dbReference type="EC" id="2.1.1.360"/>
    </reaction>
</comment>
<protein>
    <recommendedName>
        <fullName evidence="18">Histone-lysine N-methyltransferase, H3 lysine-79 specific</fullName>
        <ecNumber evidence="18">2.1.1.360</ecNumber>
    </recommendedName>
    <alternativeName>
        <fullName evidence="18">Histone H3-K79 methyltransferase</fullName>
    </alternativeName>
</protein>
<comment type="similarity">
    <text evidence="18">Belongs to the class I-like SAM-binding methyltransferase superfamily. DOT1 family.</text>
</comment>
<evidence type="ECO:0000256" key="7">
    <source>
        <dbReference type="ARBA" id="ARBA00022679"/>
    </source>
</evidence>
<gene>
    <name evidence="23" type="ORF">JBS370_LOCUS7535</name>
</gene>
<dbReference type="Pfam" id="PF05817">
    <property type="entry name" value="Ribophorin_II"/>
    <property type="match status" value="1"/>
</dbReference>
<feature type="coiled-coil region" evidence="19">
    <location>
        <begin position="611"/>
        <end position="638"/>
    </location>
</feature>
<dbReference type="Pfam" id="PF25147">
    <property type="entry name" value="Ribophorin_II_C"/>
    <property type="match status" value="1"/>
</dbReference>
<evidence type="ECO:0000256" key="19">
    <source>
        <dbReference type="SAM" id="Coils"/>
    </source>
</evidence>
<dbReference type="GO" id="GO:0008250">
    <property type="term" value="C:oligosaccharyltransferase complex"/>
    <property type="evidence" value="ECO:0007669"/>
    <property type="project" value="InterPro"/>
</dbReference>
<keyword evidence="19" id="KW-0175">Coiled coil</keyword>
<evidence type="ECO:0000313" key="24">
    <source>
        <dbReference type="Proteomes" id="UP000663836"/>
    </source>
</evidence>
<comment type="pathway">
    <text evidence="4">Protein modification; protein glycosylation.</text>
</comment>
<dbReference type="Pfam" id="PF08123">
    <property type="entry name" value="DOT1"/>
    <property type="match status" value="1"/>
</dbReference>
<keyword evidence="8 18" id="KW-0949">S-adenosyl-L-methionine</keyword>
<dbReference type="InterPro" id="IPR055375">
    <property type="entry name" value="Ribophorin_II_2nd"/>
</dbReference>
<keyword evidence="6 18" id="KW-0489">Methyltransferase</keyword>
<feature type="compositionally biased region" description="Basic residues" evidence="20">
    <location>
        <begin position="392"/>
        <end position="408"/>
    </location>
</feature>
<keyword evidence="11" id="KW-0256">Endoplasmic reticulum</keyword>
<dbReference type="PROSITE" id="PS51569">
    <property type="entry name" value="DOT1"/>
    <property type="match status" value="1"/>
</dbReference>
<reference evidence="23" key="1">
    <citation type="submission" date="2021-02" db="EMBL/GenBank/DDBJ databases">
        <authorList>
            <person name="Nowell W R."/>
        </authorList>
    </citation>
    <scope>NUCLEOTIDE SEQUENCE</scope>
</reference>
<keyword evidence="12 18" id="KW-0156">Chromatin regulator</keyword>
<comment type="function">
    <text evidence="1">Subunit of the oligosaccharyl transferase (OST) complex that catalyzes the initial transfer of a defined glycan (Glc(3)Man(9)GlcNAc(2) in eukaryotes) from the lipid carrier dolichol-pyrophosphate to an asparagine residue within an Asn-X-Ser/Thr consensus motif in nascent polypeptide chains, the first step in protein N-glycosylation. N-glycosylation occurs cotranslationally and the complex associates with the Sec61 complex at the channel-forming translocon complex that mediates protein translocation across the endoplasmic reticulum (ER). All subunits are required for a maximal enzyme activity.</text>
</comment>
<evidence type="ECO:0000256" key="17">
    <source>
        <dbReference type="ARBA" id="ARBA00047770"/>
    </source>
</evidence>
<proteinExistence type="inferred from homology"/>
<dbReference type="Pfam" id="PF23860">
    <property type="entry name" value="Ribophorin_II_3rd"/>
    <property type="match status" value="1"/>
</dbReference>
<dbReference type="InterPro" id="IPR008814">
    <property type="entry name" value="Swp1"/>
</dbReference>
<dbReference type="InterPro" id="IPR029063">
    <property type="entry name" value="SAM-dependent_MTases_sf"/>
</dbReference>
<keyword evidence="14 21" id="KW-0472">Membrane</keyword>
<comment type="function">
    <text evidence="18">Histone methyltransferase that specifically trimethylates histone H3 to form H3K79me3. This methylation is required for telomere silencing and for the pachytene checkpoint during the meiotic cell cycle by allowing the recruitment of RAD9 to double strand breaks. Nucleosomes are preferred as substrate compared to free histone.</text>
</comment>
<dbReference type="InterPro" id="IPR025789">
    <property type="entry name" value="DOT1_dom"/>
</dbReference>
<comment type="subcellular location">
    <subcellularLocation>
        <location evidence="3">Endoplasmic reticulum membrane</location>
        <topology evidence="3">Multi-pass membrane protein</topology>
    </subcellularLocation>
    <subcellularLocation>
        <location evidence="2 18">Nucleus</location>
    </subcellularLocation>
</comment>
<feature type="compositionally biased region" description="Low complexity" evidence="20">
    <location>
        <begin position="875"/>
        <end position="887"/>
    </location>
</feature>
<accession>A0A818T117</accession>
<feature type="region of interest" description="Disordered" evidence="20">
    <location>
        <begin position="344"/>
        <end position="425"/>
    </location>
</feature>
<dbReference type="GO" id="GO:0006487">
    <property type="term" value="P:protein N-linked glycosylation"/>
    <property type="evidence" value="ECO:0007669"/>
    <property type="project" value="TreeGrafter"/>
</dbReference>
<evidence type="ECO:0000256" key="16">
    <source>
        <dbReference type="ARBA" id="ARBA00046750"/>
    </source>
</evidence>
<comment type="subunit">
    <text evidence="16">Component of the oligosaccharyltransferase (OST) complex. OST exists in two different complex forms which contain common core subunits RPN1, RPN2, OST48, OST4, DAD1 and TMEM258, either STT3A or STT3B as catalytic subunits, and form-specific accessory subunits. STT3A complex assembly occurs through the formation of 3 subcomplexes. Subcomplex 1 contains RPN1 and TMEM258, subcomplex 2 contains the STT3A-specific subunits STT3A, DC2/OSTC, and KCP2 as well as the core subunit OST4, and subcomplex 3 contains RPN2, DAD1, and OST48. The STT3A complex can form stable complexes with the Sec61 complex or with both the Sec61 and TRAP complexes. Interacts with DDI2. Interacts with TMEM35A/NACHO.</text>
</comment>
<evidence type="ECO:0000256" key="6">
    <source>
        <dbReference type="ARBA" id="ARBA00022603"/>
    </source>
</evidence>
<keyword evidence="9 21" id="KW-0812">Transmembrane</keyword>
<dbReference type="InterPro" id="IPR056790">
    <property type="entry name" value="Ribophorin_II_C"/>
</dbReference>
<evidence type="ECO:0000256" key="9">
    <source>
        <dbReference type="ARBA" id="ARBA00022692"/>
    </source>
</evidence>
<comment type="miscellaneous">
    <text evidence="18">In contrast to other lysine histone methyltransferases, it does not contain a SET domain, suggesting the existence of another mechanism for methylation of lysine residues of histones.</text>
</comment>
<dbReference type="Gene3D" id="1.10.260.60">
    <property type="match status" value="1"/>
</dbReference>
<evidence type="ECO:0000259" key="22">
    <source>
        <dbReference type="PROSITE" id="PS51569"/>
    </source>
</evidence>
<keyword evidence="13 21" id="KW-1133">Transmembrane helix</keyword>
<evidence type="ECO:0000256" key="18">
    <source>
        <dbReference type="RuleBase" id="RU271113"/>
    </source>
</evidence>
<feature type="domain" description="DOT1" evidence="22">
    <location>
        <begin position="18"/>
        <end position="337"/>
    </location>
</feature>
<evidence type="ECO:0000256" key="12">
    <source>
        <dbReference type="ARBA" id="ARBA00022853"/>
    </source>
</evidence>
<dbReference type="EMBL" id="CAJOBD010000450">
    <property type="protein sequence ID" value="CAF3671005.1"/>
    <property type="molecule type" value="Genomic_DNA"/>
</dbReference>
<evidence type="ECO:0000256" key="11">
    <source>
        <dbReference type="ARBA" id="ARBA00022824"/>
    </source>
</evidence>
<feature type="compositionally biased region" description="Low complexity" evidence="20">
    <location>
        <begin position="841"/>
        <end position="850"/>
    </location>
</feature>
<evidence type="ECO:0000256" key="3">
    <source>
        <dbReference type="ARBA" id="ARBA00004477"/>
    </source>
</evidence>
<dbReference type="InterPro" id="IPR055373">
    <property type="entry name" value="Ribophorin_II_N"/>
</dbReference>
<evidence type="ECO:0000256" key="4">
    <source>
        <dbReference type="ARBA" id="ARBA00004922"/>
    </source>
</evidence>
<feature type="region of interest" description="Disordered" evidence="20">
    <location>
        <begin position="841"/>
        <end position="911"/>
    </location>
</feature>
<keyword evidence="7 18" id="KW-0808">Transferase</keyword>